<dbReference type="NCBIfam" id="TIGR02548">
    <property type="entry name" value="casB_cse2"/>
    <property type="match status" value="1"/>
</dbReference>
<evidence type="ECO:0000313" key="2">
    <source>
        <dbReference type="Proteomes" id="UP000184363"/>
    </source>
</evidence>
<dbReference type="STRING" id="1848.SAMN05443637_12142"/>
<dbReference type="EMBL" id="FRAP01000021">
    <property type="protein sequence ID" value="SHL21276.1"/>
    <property type="molecule type" value="Genomic_DNA"/>
</dbReference>
<dbReference type="OrthoDB" id="4808431at2"/>
<dbReference type="Gene3D" id="1.10.520.40">
    <property type="entry name" value="CRISPR-associated protein Cse2"/>
    <property type="match status" value="1"/>
</dbReference>
<reference evidence="1 2" key="1">
    <citation type="submission" date="2016-11" db="EMBL/GenBank/DDBJ databases">
        <authorList>
            <person name="Jaros S."/>
            <person name="Januszkiewicz K."/>
            <person name="Wedrychowicz H."/>
        </authorList>
    </citation>
    <scope>NUCLEOTIDE SEQUENCE [LARGE SCALE GENOMIC DNA]</scope>
    <source>
        <strain evidence="1 2">DSM 43832</strain>
    </source>
</reference>
<dbReference type="Proteomes" id="UP000184363">
    <property type="component" value="Unassembled WGS sequence"/>
</dbReference>
<dbReference type="CDD" id="cd09731">
    <property type="entry name" value="Cse2_I-E"/>
    <property type="match status" value="1"/>
</dbReference>
<dbReference type="InterPro" id="IPR038287">
    <property type="entry name" value="Cse2_sf"/>
</dbReference>
<name>A0A1M6YSM3_PSETH</name>
<keyword evidence="2" id="KW-1185">Reference proteome</keyword>
<protein>
    <submittedName>
        <fullName evidence="1">CRISPR-associated protein, Cse2 family</fullName>
    </submittedName>
</protein>
<proteinExistence type="predicted"/>
<sequence>MTTTSTETGHRLGRVGTFVDTRISGLQSRYLNASHRDSVAVAALAQLRRGVGKQPGEVLDILEFTLSPDFVPAPDGGPGPDEHAAHTALTLYALHQQSKSERVHRRGIGLGAALRSLHDGDPGSLPDPLVRRFRMLGTADSYAELTHHLRGAVQLLRSRSASGKPTALDYGLLADQLSWWQRGGRERVQLIWGREFYRTPRRPSTDEQTQA</sequence>
<organism evidence="1 2">
    <name type="scientific">Pseudonocardia thermophila</name>
    <dbReference type="NCBI Taxonomy" id="1848"/>
    <lineage>
        <taxon>Bacteria</taxon>
        <taxon>Bacillati</taxon>
        <taxon>Actinomycetota</taxon>
        <taxon>Actinomycetes</taxon>
        <taxon>Pseudonocardiales</taxon>
        <taxon>Pseudonocardiaceae</taxon>
        <taxon>Pseudonocardia</taxon>
    </lineage>
</organism>
<gene>
    <name evidence="1" type="ORF">SAMN05443637_12142</name>
</gene>
<dbReference type="RefSeq" id="WP_073459560.1">
    <property type="nucleotide sequence ID" value="NZ_CALGVN010000049.1"/>
</dbReference>
<dbReference type="AlphaFoldDB" id="A0A1M6YSM3"/>
<evidence type="ECO:0000313" key="1">
    <source>
        <dbReference type="EMBL" id="SHL21276.1"/>
    </source>
</evidence>
<dbReference type="Pfam" id="PF09485">
    <property type="entry name" value="CRISPR_Cse2"/>
    <property type="match status" value="1"/>
</dbReference>
<dbReference type="InterPro" id="IPR013382">
    <property type="entry name" value="CRISPR-assoc_prot_Cse2"/>
</dbReference>
<accession>A0A1M6YSM3</accession>